<keyword evidence="2" id="KW-1185">Reference proteome</keyword>
<name>A0ABV8KQY2_9ACTN</name>
<protein>
    <submittedName>
        <fullName evidence="1">Uncharacterized protein</fullName>
    </submittedName>
</protein>
<gene>
    <name evidence="1" type="ORF">ACFOX0_21025</name>
</gene>
<evidence type="ECO:0000313" key="2">
    <source>
        <dbReference type="Proteomes" id="UP001595868"/>
    </source>
</evidence>
<dbReference type="RefSeq" id="WP_377548604.1">
    <property type="nucleotide sequence ID" value="NZ_JBHSBN010000015.1"/>
</dbReference>
<dbReference type="Proteomes" id="UP001595868">
    <property type="component" value="Unassembled WGS sequence"/>
</dbReference>
<proteinExistence type="predicted"/>
<evidence type="ECO:0000313" key="1">
    <source>
        <dbReference type="EMBL" id="MFC4108403.1"/>
    </source>
</evidence>
<dbReference type="EMBL" id="JBHSBN010000015">
    <property type="protein sequence ID" value="MFC4108403.1"/>
    <property type="molecule type" value="Genomic_DNA"/>
</dbReference>
<reference evidence="2" key="1">
    <citation type="journal article" date="2019" name="Int. J. Syst. Evol. Microbiol.">
        <title>The Global Catalogue of Microorganisms (GCM) 10K type strain sequencing project: providing services to taxonomists for standard genome sequencing and annotation.</title>
        <authorList>
            <consortium name="The Broad Institute Genomics Platform"/>
            <consortium name="The Broad Institute Genome Sequencing Center for Infectious Disease"/>
            <person name="Wu L."/>
            <person name="Ma J."/>
        </authorList>
    </citation>
    <scope>NUCLEOTIDE SEQUENCE [LARGE SCALE GENOMIC DNA]</scope>
    <source>
        <strain evidence="2">2902at01</strain>
    </source>
</reference>
<comment type="caution">
    <text evidence="1">The sequence shown here is derived from an EMBL/GenBank/DDBJ whole genome shotgun (WGS) entry which is preliminary data.</text>
</comment>
<sequence>MSARAERGRVSNIPEPDPTASNLYAALMARGVIKLKATTTSDLDSLPRYRIPDDVSPLDALLAEREREPES</sequence>
<organism evidence="1 2">
    <name type="scientific">Micromonospora zhanjiangensis</name>
    <dbReference type="NCBI Taxonomy" id="1522057"/>
    <lineage>
        <taxon>Bacteria</taxon>
        <taxon>Bacillati</taxon>
        <taxon>Actinomycetota</taxon>
        <taxon>Actinomycetes</taxon>
        <taxon>Micromonosporales</taxon>
        <taxon>Micromonosporaceae</taxon>
        <taxon>Micromonospora</taxon>
    </lineage>
</organism>
<accession>A0ABV8KQY2</accession>